<dbReference type="PANTHER" id="PTHR34227">
    <property type="entry name" value="CHAPERONE PROTEIN YCDY"/>
    <property type="match status" value="1"/>
</dbReference>
<evidence type="ECO:0000256" key="1">
    <source>
        <dbReference type="ARBA" id="ARBA00023186"/>
    </source>
</evidence>
<sequence>MTNHSEINKGRNVVYNFLSKSLLDIPDSRYMGMFEDLHRYLLELLSNSENEDMKTAGETIKIFRKKNILQEDKSQDEVILDLSKEYTRLFYLGIHSVPICESVYLSPVKTNMQEQWEEVKKTYAENNFTPENKGNKPEDHISFELLFMSFLSQKASTAAEQNDGNELTHIYQKQQAFMEEHLLKWIDDLCERILSVSDKENSLYAGIALFLRGYLHEDYKFLSDMTL</sequence>
<proteinExistence type="predicted"/>
<comment type="caution">
    <text evidence="2">The sequence shown here is derived from an EMBL/GenBank/DDBJ whole genome shotgun (WGS) entry which is preliminary data.</text>
</comment>
<protein>
    <submittedName>
        <fullName evidence="2">Molecular chaperone TorD family protein</fullName>
    </submittedName>
</protein>
<dbReference type="SUPFAM" id="SSF89155">
    <property type="entry name" value="TorD-like"/>
    <property type="match status" value="1"/>
</dbReference>
<accession>A0A5D0MN28</accession>
<dbReference type="InterPro" id="IPR050289">
    <property type="entry name" value="TorD/DmsD_chaperones"/>
</dbReference>
<dbReference type="Pfam" id="PF02613">
    <property type="entry name" value="Nitrate_red_del"/>
    <property type="match status" value="1"/>
</dbReference>
<dbReference type="AlphaFoldDB" id="A0A5D0MN28"/>
<dbReference type="RefSeq" id="WP_303701479.1">
    <property type="nucleotide sequence ID" value="NZ_VSIV01000218.1"/>
</dbReference>
<dbReference type="InterPro" id="IPR036411">
    <property type="entry name" value="TorD-like_sf"/>
</dbReference>
<keyword evidence="1" id="KW-0143">Chaperone</keyword>
<dbReference type="Proteomes" id="UP000323337">
    <property type="component" value="Unassembled WGS sequence"/>
</dbReference>
<dbReference type="PANTHER" id="PTHR34227:SF1">
    <property type="entry name" value="DIMETHYL SULFOXIDE REDUCTASE CHAPERONE-RELATED"/>
    <property type="match status" value="1"/>
</dbReference>
<dbReference type="EMBL" id="VSIV01000218">
    <property type="protein sequence ID" value="TYB33013.1"/>
    <property type="molecule type" value="Genomic_DNA"/>
</dbReference>
<evidence type="ECO:0000313" key="2">
    <source>
        <dbReference type="EMBL" id="TYB33013.1"/>
    </source>
</evidence>
<organism evidence="2 3">
    <name type="scientific">Flexistipes sinusarabici</name>
    <dbReference type="NCBI Taxonomy" id="2352"/>
    <lineage>
        <taxon>Bacteria</taxon>
        <taxon>Pseudomonadati</taxon>
        <taxon>Deferribacterota</taxon>
        <taxon>Deferribacteres</taxon>
        <taxon>Deferribacterales</taxon>
        <taxon>Flexistipitaceae</taxon>
        <taxon>Flexistipes</taxon>
    </lineage>
</organism>
<name>A0A5D0MN28_FLESI</name>
<dbReference type="Gene3D" id="1.10.3480.10">
    <property type="entry name" value="TorD-like"/>
    <property type="match status" value="1"/>
</dbReference>
<evidence type="ECO:0000313" key="3">
    <source>
        <dbReference type="Proteomes" id="UP000323337"/>
    </source>
</evidence>
<reference evidence="2 3" key="1">
    <citation type="submission" date="2019-08" db="EMBL/GenBank/DDBJ databases">
        <title>Genomic characterization of a novel candidate phylum (ARYD3) from a high temperature, high salinity tertiary oil reservoir in north central Oklahoma, USA.</title>
        <authorList>
            <person name="Youssef N.H."/>
            <person name="Yadav A."/>
            <person name="Elshahed M.S."/>
        </authorList>
    </citation>
    <scope>NUCLEOTIDE SEQUENCE [LARGE SCALE GENOMIC DNA]</scope>
    <source>
        <strain evidence="2">ARYD1</strain>
    </source>
</reference>
<gene>
    <name evidence="2" type="ORF">FXF49_08525</name>
</gene>
<dbReference type="InterPro" id="IPR020945">
    <property type="entry name" value="DMSO/NO3_reduct_chaperone"/>
</dbReference>